<comment type="caution">
    <text evidence="4">The sequence shown here is derived from an EMBL/GenBank/DDBJ whole genome shotgun (WGS) entry which is preliminary data.</text>
</comment>
<gene>
    <name evidence="4" type="ORF">WCD41_19935</name>
</gene>
<dbReference type="PANTHER" id="PTHR43976:SF16">
    <property type="entry name" value="SHORT-CHAIN DEHYDROGENASE_REDUCTASE FAMILY PROTEIN"/>
    <property type="match status" value="1"/>
</dbReference>
<evidence type="ECO:0000313" key="4">
    <source>
        <dbReference type="EMBL" id="MEJ2888739.1"/>
    </source>
</evidence>
<dbReference type="Gene3D" id="3.40.50.720">
    <property type="entry name" value="NAD(P)-binding Rossmann-like Domain"/>
    <property type="match status" value="1"/>
</dbReference>
<dbReference type="InterPro" id="IPR051911">
    <property type="entry name" value="SDR_oxidoreductase"/>
</dbReference>
<protein>
    <submittedName>
        <fullName evidence="4">Oxidoreductase</fullName>
    </submittedName>
</protein>
<reference evidence="4 5" key="1">
    <citation type="submission" date="2024-03" db="EMBL/GenBank/DDBJ databases">
        <title>Actinomycetospora sp. OC33-EN06, a novel actinomycete isolated from wild orchid (Aerides multiflora).</title>
        <authorList>
            <person name="Suriyachadkun C."/>
        </authorList>
    </citation>
    <scope>NUCLEOTIDE SEQUENCE [LARGE SCALE GENOMIC DNA]</scope>
    <source>
        <strain evidence="4 5">OC33-EN06</strain>
    </source>
</reference>
<organism evidence="4 5">
    <name type="scientific">Actinomycetospora aeridis</name>
    <dbReference type="NCBI Taxonomy" id="3129231"/>
    <lineage>
        <taxon>Bacteria</taxon>
        <taxon>Bacillati</taxon>
        <taxon>Actinomycetota</taxon>
        <taxon>Actinomycetes</taxon>
        <taxon>Pseudonocardiales</taxon>
        <taxon>Pseudonocardiaceae</taxon>
        <taxon>Actinomycetospora</taxon>
    </lineage>
</organism>
<dbReference type="InterPro" id="IPR036291">
    <property type="entry name" value="NAD(P)-bd_dom_sf"/>
</dbReference>
<dbReference type="SUPFAM" id="SSF51735">
    <property type="entry name" value="NAD(P)-binding Rossmann-fold domains"/>
    <property type="match status" value="1"/>
</dbReference>
<accession>A0ABU8N8L0</accession>
<dbReference type="RefSeq" id="WP_337715573.1">
    <property type="nucleotide sequence ID" value="NZ_JBBEGL010000005.1"/>
</dbReference>
<dbReference type="NCBIfam" id="NF006114">
    <property type="entry name" value="PRK08263.1"/>
    <property type="match status" value="1"/>
</dbReference>
<dbReference type="InterPro" id="IPR002347">
    <property type="entry name" value="SDR_fam"/>
</dbReference>
<dbReference type="Proteomes" id="UP001370100">
    <property type="component" value="Unassembled WGS sequence"/>
</dbReference>
<name>A0ABU8N8L0_9PSEU</name>
<comment type="similarity">
    <text evidence="1 3">Belongs to the short-chain dehydrogenases/reductases (SDR) family.</text>
</comment>
<dbReference type="CDD" id="cd05374">
    <property type="entry name" value="17beta-HSD-like_SDR_c"/>
    <property type="match status" value="1"/>
</dbReference>
<evidence type="ECO:0000256" key="2">
    <source>
        <dbReference type="ARBA" id="ARBA00023002"/>
    </source>
</evidence>
<dbReference type="EMBL" id="JBBEGL010000005">
    <property type="protein sequence ID" value="MEJ2888739.1"/>
    <property type="molecule type" value="Genomic_DNA"/>
</dbReference>
<dbReference type="PANTHER" id="PTHR43976">
    <property type="entry name" value="SHORT CHAIN DEHYDROGENASE"/>
    <property type="match status" value="1"/>
</dbReference>
<dbReference type="PRINTS" id="PR00081">
    <property type="entry name" value="GDHRDH"/>
</dbReference>
<dbReference type="NCBIfam" id="NF004824">
    <property type="entry name" value="PRK06180.1"/>
    <property type="match status" value="1"/>
</dbReference>
<proteinExistence type="inferred from homology"/>
<sequence>MSERTWLVTGASRGLGRALVEAVLAAGDRVVATARDAGTLEDLAAQHGDRLLTRDLDVTDRDAVFAVTNQVAAETGRIDVLVANAGYGLAGGVEEVSEDEARRQVEVNLFGALWSMQAVLPTMRAQRRGHILPISSIGGVGAFPNTGLYHATKWGLEGMAESLAQEVAPFDVKVTIVEPGPFRTDWNGGSMVRATPMHAYDDVLGPRRQAMDGSQAFTQPGDPYRAGEAMVRVVDADDPPRRLLLGEMAADLAPKLWQGRIDEAARWREVSAGADFPTGER</sequence>
<evidence type="ECO:0000256" key="3">
    <source>
        <dbReference type="RuleBase" id="RU000363"/>
    </source>
</evidence>
<dbReference type="Pfam" id="PF00106">
    <property type="entry name" value="adh_short"/>
    <property type="match status" value="1"/>
</dbReference>
<evidence type="ECO:0000256" key="1">
    <source>
        <dbReference type="ARBA" id="ARBA00006484"/>
    </source>
</evidence>
<keyword evidence="5" id="KW-1185">Reference proteome</keyword>
<keyword evidence="2" id="KW-0560">Oxidoreductase</keyword>
<dbReference type="PRINTS" id="PR00080">
    <property type="entry name" value="SDRFAMILY"/>
</dbReference>
<evidence type="ECO:0000313" key="5">
    <source>
        <dbReference type="Proteomes" id="UP001370100"/>
    </source>
</evidence>